<name>A0A8J2WUY1_9STRA</name>
<evidence type="ECO:0000256" key="1">
    <source>
        <dbReference type="SAM" id="MobiDB-lite"/>
    </source>
</evidence>
<dbReference type="Proteomes" id="UP000789595">
    <property type="component" value="Unassembled WGS sequence"/>
</dbReference>
<comment type="caution">
    <text evidence="2">The sequence shown here is derived from an EMBL/GenBank/DDBJ whole genome shotgun (WGS) entry which is preliminary data.</text>
</comment>
<proteinExistence type="predicted"/>
<accession>A0A8J2WUY1</accession>
<evidence type="ECO:0000313" key="2">
    <source>
        <dbReference type="EMBL" id="CAH0368304.1"/>
    </source>
</evidence>
<evidence type="ECO:0000313" key="3">
    <source>
        <dbReference type="Proteomes" id="UP000789595"/>
    </source>
</evidence>
<keyword evidence="3" id="KW-1185">Reference proteome</keyword>
<dbReference type="AlphaFoldDB" id="A0A8J2WUY1"/>
<gene>
    <name evidence="2" type="ORF">PECAL_2P13650</name>
</gene>
<feature type="region of interest" description="Disordered" evidence="1">
    <location>
        <begin position="35"/>
        <end position="100"/>
    </location>
</feature>
<organism evidence="2 3">
    <name type="scientific">Pelagomonas calceolata</name>
    <dbReference type="NCBI Taxonomy" id="35677"/>
    <lineage>
        <taxon>Eukaryota</taxon>
        <taxon>Sar</taxon>
        <taxon>Stramenopiles</taxon>
        <taxon>Ochrophyta</taxon>
        <taxon>Pelagophyceae</taxon>
        <taxon>Pelagomonadales</taxon>
        <taxon>Pelagomonadaceae</taxon>
        <taxon>Pelagomonas</taxon>
    </lineage>
</organism>
<sequence length="653" mass="71473">MAANTLPPGRLKYLEGLAPDQATFQKYVEDEARSRGWVKPTELLPRAARSRRAPPPSPDPAPKKQGLKRRRETWEKLPSSSQKRSRGDGAARPRVLQTITNRAPQSLDSVVVACDDERVEGTAIAVVGDTVQVQPFAQGSEPLVVKKEETAVTVARAPEALEDVLAARRTPFFAPKVGPIFSGDSLLLKDGSMVVFLQPSSSSRIEVLELYKIDALPKHINRSTASTCDVVLSSTSREVSVTSVVGPVWVVSQDKARSGAYDGLARVYTLDQWFDGTSPALRPLPERCVASLIDDRPSTMSGLWDLLNVRVAVADAVGELLRGKKKSGTVTTCVSKLYWAYLSKLSGMWIEKFTAKRVVARGRPGGADVTRLQFYRFERFSLSGDDVVRLESEFRILARRRGLRVPLKGGFKETRVPTTLDEFNKLVRVTCTYNVDTGELKLNARFEVKSPAEAGATNVTNLTAPSPLPPPETAVEPVAPVEDTLSATVVAELQMKQFELDGVVYTITAATAASCEFREAYPVAGADVPTLSRRLEVRATVAAYEGVTIYQSHHALLLPADDLELAGLDQACEPHHPPLHPLAQRGDARRPRRLVAAVAAALRPREEAPIVKFTLSPLVRARRRSSGTFANKPHVARADHVEVVREGLRRGRQ</sequence>
<dbReference type="EMBL" id="CAKKNE010000002">
    <property type="protein sequence ID" value="CAH0368304.1"/>
    <property type="molecule type" value="Genomic_DNA"/>
</dbReference>
<reference evidence="2" key="1">
    <citation type="submission" date="2021-11" db="EMBL/GenBank/DDBJ databases">
        <authorList>
            <consortium name="Genoscope - CEA"/>
            <person name="William W."/>
        </authorList>
    </citation>
    <scope>NUCLEOTIDE SEQUENCE</scope>
</reference>
<protein>
    <submittedName>
        <fullName evidence="2">Uncharacterized protein</fullName>
    </submittedName>
</protein>